<organism evidence="3 4">
    <name type="scientific">Muriicola soli</name>
    <dbReference type="NCBI Taxonomy" id="2507538"/>
    <lineage>
        <taxon>Bacteria</taxon>
        <taxon>Pseudomonadati</taxon>
        <taxon>Bacteroidota</taxon>
        <taxon>Flavobacteriia</taxon>
        <taxon>Flavobacteriales</taxon>
        <taxon>Flavobacteriaceae</taxon>
        <taxon>Muriicola</taxon>
    </lineage>
</organism>
<dbReference type="Proteomes" id="UP000290889">
    <property type="component" value="Chromosome"/>
</dbReference>
<dbReference type="KEGG" id="mur:EQY75_11895"/>
<reference evidence="3 4" key="1">
    <citation type="submission" date="2019-01" db="EMBL/GenBank/DDBJ databases">
        <title>Muriicola soli sp. nov., isolated from soil.</title>
        <authorList>
            <person name="Kang H.J."/>
            <person name="Kim S.B."/>
        </authorList>
    </citation>
    <scope>NUCLEOTIDE SEQUENCE [LARGE SCALE GENOMIC DNA]</scope>
    <source>
        <strain evidence="3 4">MMS17-SY002</strain>
    </source>
</reference>
<dbReference type="Pfam" id="PF14092">
    <property type="entry name" value="DUF4270"/>
    <property type="match status" value="1"/>
</dbReference>
<dbReference type="GO" id="GO:0005509">
    <property type="term" value="F:calcium ion binding"/>
    <property type="evidence" value="ECO:0007669"/>
    <property type="project" value="InterPro"/>
</dbReference>
<protein>
    <submittedName>
        <fullName evidence="3">DUF4270 domain-containing protein</fullName>
    </submittedName>
</protein>
<dbReference type="InterPro" id="IPR025366">
    <property type="entry name" value="DUF4270"/>
</dbReference>
<dbReference type="RefSeq" id="WP_129606144.1">
    <property type="nucleotide sequence ID" value="NZ_CP035544.1"/>
</dbReference>
<gene>
    <name evidence="3" type="ORF">EQY75_11895</name>
</gene>
<feature type="compositionally biased region" description="Acidic residues" evidence="1">
    <location>
        <begin position="185"/>
        <end position="196"/>
    </location>
</feature>
<feature type="compositionally biased region" description="Acidic residues" evidence="1">
    <location>
        <begin position="152"/>
        <end position="167"/>
    </location>
</feature>
<evidence type="ECO:0000313" key="3">
    <source>
        <dbReference type="EMBL" id="QBA65168.1"/>
    </source>
</evidence>
<sequence length="608" mass="67281">MRFFLRGTVPALLGTLLLIAVSSCEEEVTTIGNGVIDQNPFVSDVALYDVFAYNRNVEAVQTNKLPIYQIGVFNDPLYGQTTASITTQVSLQGGIGNPTFGNYAQSTEDISDSDDIDATIEENERISEVILYIPYLRNNNADTDLDGVINEFDVDPEDPDSDSDGDGLSDNQERVSGSDPLNTDTDGDGIPDDEDTSTLPNRFPVKRDLDSIYGNRDLPFNFKVERSTYFLRDLDPNSNFLEAQEYYSSQEFAPSFVSDVLFDGEVLINNEQTLVFAEDDPDTEDDESLASPQVIEPGIRVALDSDFFQQNILDKEGKSELISNSNFQDFFRGLHLSVTPTTEDIMLLLDLRTASITITYEYDRIVDGEMETTERDYTISLITGQANSPISGNAVNTILTESYPTEISDNLDTGNNASRIYLKGGPGIFAEIALFEENNGEAIVNDIKSRNWIINEANLVFYVDRDALNAVGGIIEPFRLYMYNADTNAPVYNPANENNSADSRFGIYLDYDAILQEENDLGIKYKIRITDHINDLILRDSTNATLGLAISPDIRISGVASAVVEGNMDKDIPVGATLSPLSTVLFGSEADVPEEMKLKLEIFYTEPN</sequence>
<evidence type="ECO:0000256" key="1">
    <source>
        <dbReference type="SAM" id="MobiDB-lite"/>
    </source>
</evidence>
<accession>A0A411EC13</accession>
<dbReference type="SUPFAM" id="SSF103647">
    <property type="entry name" value="TSP type-3 repeat"/>
    <property type="match status" value="1"/>
</dbReference>
<dbReference type="OrthoDB" id="1466062at2"/>
<evidence type="ECO:0000313" key="4">
    <source>
        <dbReference type="Proteomes" id="UP000290889"/>
    </source>
</evidence>
<dbReference type="AlphaFoldDB" id="A0A411EC13"/>
<feature type="chain" id="PRO_5019240541" evidence="2">
    <location>
        <begin position="26"/>
        <end position="608"/>
    </location>
</feature>
<dbReference type="PROSITE" id="PS51257">
    <property type="entry name" value="PROKAR_LIPOPROTEIN"/>
    <property type="match status" value="1"/>
</dbReference>
<keyword evidence="4" id="KW-1185">Reference proteome</keyword>
<dbReference type="EMBL" id="CP035544">
    <property type="protein sequence ID" value="QBA65168.1"/>
    <property type="molecule type" value="Genomic_DNA"/>
</dbReference>
<keyword evidence="2" id="KW-0732">Signal</keyword>
<feature type="region of interest" description="Disordered" evidence="1">
    <location>
        <begin position="147"/>
        <end position="204"/>
    </location>
</feature>
<name>A0A411EC13_9FLAO</name>
<feature type="signal peptide" evidence="2">
    <location>
        <begin position="1"/>
        <end position="25"/>
    </location>
</feature>
<evidence type="ECO:0000256" key="2">
    <source>
        <dbReference type="SAM" id="SignalP"/>
    </source>
</evidence>
<proteinExistence type="predicted"/>
<dbReference type="InterPro" id="IPR028974">
    <property type="entry name" value="TSP_type-3_rpt"/>
</dbReference>
<dbReference type="Gene3D" id="4.10.1080.10">
    <property type="entry name" value="TSP type-3 repeat"/>
    <property type="match status" value="1"/>
</dbReference>